<evidence type="ECO:0000259" key="1">
    <source>
        <dbReference type="Pfam" id="PF13539"/>
    </source>
</evidence>
<name>A0A066TMG3_9NEIS</name>
<proteinExistence type="predicted"/>
<protein>
    <submittedName>
        <fullName evidence="2">Endolysin</fullName>
    </submittedName>
</protein>
<dbReference type="GO" id="GO:0008233">
    <property type="term" value="F:peptidase activity"/>
    <property type="evidence" value="ECO:0007669"/>
    <property type="project" value="InterPro"/>
</dbReference>
<gene>
    <name evidence="2" type="ORF">BHC46_07375</name>
</gene>
<dbReference type="InterPro" id="IPR039561">
    <property type="entry name" value="Peptidase_M15C"/>
</dbReference>
<reference evidence="2 3" key="1">
    <citation type="journal article" date="2017" name="MBio">
        <title>Type VI secretion-mediated competition in the bee gut microbiome.</title>
        <authorList>
            <person name="Steele M.I."/>
            <person name="Kwong W.K."/>
            <person name="Powell J.E."/>
            <person name="Whiteley M."/>
            <person name="Moran N.A."/>
        </authorList>
    </citation>
    <scope>NUCLEOTIDE SEQUENCE [LARGE SCALE GENOMIC DNA]</scope>
    <source>
        <strain evidence="2 3">Ruf1-X</strain>
    </source>
</reference>
<dbReference type="RefSeq" id="WP_037405914.1">
    <property type="nucleotide sequence ID" value="NZ_MEIP01000018.1"/>
</dbReference>
<comment type="caution">
    <text evidence="2">The sequence shown here is derived from an EMBL/GenBank/DDBJ whole genome shotgun (WGS) entry which is preliminary data.</text>
</comment>
<evidence type="ECO:0000313" key="2">
    <source>
        <dbReference type="EMBL" id="PIT47341.1"/>
    </source>
</evidence>
<dbReference type="AlphaFoldDB" id="A0A066TMG3"/>
<dbReference type="EMBL" id="MEIP01000018">
    <property type="protein sequence ID" value="PIT47341.1"/>
    <property type="molecule type" value="Genomic_DNA"/>
</dbReference>
<organism evidence="2 3">
    <name type="scientific">Snodgrassella alvi</name>
    <dbReference type="NCBI Taxonomy" id="1196083"/>
    <lineage>
        <taxon>Bacteria</taxon>
        <taxon>Pseudomonadati</taxon>
        <taxon>Pseudomonadota</taxon>
        <taxon>Betaproteobacteria</taxon>
        <taxon>Neisseriales</taxon>
        <taxon>Neisseriaceae</taxon>
        <taxon>Snodgrassella</taxon>
    </lineage>
</organism>
<evidence type="ECO:0000313" key="3">
    <source>
        <dbReference type="Proteomes" id="UP000229970"/>
    </source>
</evidence>
<dbReference type="Gene3D" id="3.30.1380.10">
    <property type="match status" value="1"/>
</dbReference>
<sequence length="147" mass="16477">MYKLSQRSLGNLQGVDANLVKVVKRAIEITKQDFTVVEGKRSKEQCSINYGKGRTASECIRKGIDPKYARPNEKKVTWVSTPLASKHATGRAVDIYPYPLNMKDSDPKKFEAIAVAMKQAAAELGIKINWGGNWQKTKDLPHFEVLQ</sequence>
<feature type="domain" description="Peptidase M15C" evidence="1">
    <location>
        <begin position="84"/>
        <end position="145"/>
    </location>
</feature>
<dbReference type="CDD" id="cd14845">
    <property type="entry name" value="L-Ala-D-Glu_peptidase_like"/>
    <property type="match status" value="1"/>
</dbReference>
<dbReference type="InterPro" id="IPR009045">
    <property type="entry name" value="Zn_M74/Hedgehog-like"/>
</dbReference>
<dbReference type="Proteomes" id="UP000229970">
    <property type="component" value="Unassembled WGS sequence"/>
</dbReference>
<dbReference type="SUPFAM" id="SSF55166">
    <property type="entry name" value="Hedgehog/DD-peptidase"/>
    <property type="match status" value="1"/>
</dbReference>
<dbReference type="Pfam" id="PF13539">
    <property type="entry name" value="Peptidase_M15_4"/>
    <property type="match status" value="1"/>
</dbReference>
<dbReference type="eggNOG" id="COG3108">
    <property type="taxonomic scope" value="Bacteria"/>
</dbReference>
<accession>A0A066TMG3</accession>